<keyword evidence="2" id="KW-1185">Reference proteome</keyword>
<name>A0ABT4WZW4_9BACI</name>
<reference evidence="1 2" key="1">
    <citation type="submission" date="2023-01" db="EMBL/GenBank/DDBJ databases">
        <title>Bacillus changyiensis sp. nov., isolated from a coastal deposit.</title>
        <authorList>
            <person name="Xiao G."/>
            <person name="Lai Q."/>
            <person name="Hu Z."/>
            <person name="Shao Z."/>
        </authorList>
    </citation>
    <scope>NUCLEOTIDE SEQUENCE [LARGE SCALE GENOMIC DNA]</scope>
    <source>
        <strain evidence="1 2">CLL-7-23</strain>
    </source>
</reference>
<comment type="caution">
    <text evidence="1">The sequence shown here is derived from an EMBL/GenBank/DDBJ whole genome shotgun (WGS) entry which is preliminary data.</text>
</comment>
<dbReference type="Proteomes" id="UP001211894">
    <property type="component" value="Unassembled WGS sequence"/>
</dbReference>
<gene>
    <name evidence="1" type="ORF">PJ311_03070</name>
</gene>
<sequence length="96" mass="11062">MQMELIWVGIGLAAMGYFVGDGLKNFKNPKASSSDYPMLIKEKDLHYSLGLSKEETKELLNKFPNAPKVELKGTTYYPYKQFLEWMSSNDIYNNKL</sequence>
<dbReference type="EMBL" id="JAQKAB010000002">
    <property type="protein sequence ID" value="MDA7025591.1"/>
    <property type="molecule type" value="Genomic_DNA"/>
</dbReference>
<evidence type="ECO:0000313" key="1">
    <source>
        <dbReference type="EMBL" id="MDA7025591.1"/>
    </source>
</evidence>
<dbReference type="GO" id="GO:0003677">
    <property type="term" value="F:DNA binding"/>
    <property type="evidence" value="ECO:0007669"/>
    <property type="project" value="UniProtKB-KW"/>
</dbReference>
<keyword evidence="1" id="KW-0238">DNA-binding</keyword>
<protein>
    <submittedName>
        <fullName evidence="1">DNA-binding protein</fullName>
    </submittedName>
</protein>
<proteinExistence type="predicted"/>
<organism evidence="1 2">
    <name type="scientific">Bacillus changyiensis</name>
    <dbReference type="NCBI Taxonomy" id="3004103"/>
    <lineage>
        <taxon>Bacteria</taxon>
        <taxon>Bacillati</taxon>
        <taxon>Bacillota</taxon>
        <taxon>Bacilli</taxon>
        <taxon>Bacillales</taxon>
        <taxon>Bacillaceae</taxon>
        <taxon>Bacillus</taxon>
    </lineage>
</organism>
<accession>A0ABT4WZW4</accession>
<evidence type="ECO:0000313" key="2">
    <source>
        <dbReference type="Proteomes" id="UP001211894"/>
    </source>
</evidence>